<dbReference type="InterPro" id="IPR050950">
    <property type="entry name" value="HTH-type_LysR_regulators"/>
</dbReference>
<dbReference type="PROSITE" id="PS50931">
    <property type="entry name" value="HTH_LYSR"/>
    <property type="match status" value="1"/>
</dbReference>
<keyword evidence="3" id="KW-0238">DNA-binding</keyword>
<dbReference type="PRINTS" id="PR00039">
    <property type="entry name" value="HTHLYSR"/>
</dbReference>
<evidence type="ECO:0000256" key="3">
    <source>
        <dbReference type="ARBA" id="ARBA00023125"/>
    </source>
</evidence>
<dbReference type="EMBL" id="JAHBCL010000009">
    <property type="protein sequence ID" value="MBS7526377.1"/>
    <property type="molecule type" value="Genomic_DNA"/>
</dbReference>
<name>A0ABS5PN94_9FIRM</name>
<comment type="similarity">
    <text evidence="1">Belongs to the LysR transcriptional regulatory family.</text>
</comment>
<organism evidence="6 7">
    <name type="scientific">Fusibacter paucivorans</name>
    <dbReference type="NCBI Taxonomy" id="76009"/>
    <lineage>
        <taxon>Bacteria</taxon>
        <taxon>Bacillati</taxon>
        <taxon>Bacillota</taxon>
        <taxon>Clostridia</taxon>
        <taxon>Eubacteriales</taxon>
        <taxon>Eubacteriales Family XII. Incertae Sedis</taxon>
        <taxon>Fusibacter</taxon>
    </lineage>
</organism>
<dbReference type="InterPro" id="IPR000847">
    <property type="entry name" value="LysR_HTH_N"/>
</dbReference>
<dbReference type="InterPro" id="IPR005119">
    <property type="entry name" value="LysR_subst-bd"/>
</dbReference>
<dbReference type="Proteomes" id="UP000746471">
    <property type="component" value="Unassembled WGS sequence"/>
</dbReference>
<dbReference type="Pfam" id="PF00126">
    <property type="entry name" value="HTH_1"/>
    <property type="match status" value="1"/>
</dbReference>
<dbReference type="SUPFAM" id="SSF53850">
    <property type="entry name" value="Periplasmic binding protein-like II"/>
    <property type="match status" value="1"/>
</dbReference>
<evidence type="ECO:0000256" key="1">
    <source>
        <dbReference type="ARBA" id="ARBA00009437"/>
    </source>
</evidence>
<protein>
    <submittedName>
        <fullName evidence="6">LysR family transcriptional regulator</fullName>
    </submittedName>
</protein>
<evidence type="ECO:0000313" key="6">
    <source>
        <dbReference type="EMBL" id="MBS7526377.1"/>
    </source>
</evidence>
<dbReference type="CDD" id="cd05466">
    <property type="entry name" value="PBP2_LTTR_substrate"/>
    <property type="match status" value="1"/>
</dbReference>
<dbReference type="InterPro" id="IPR036390">
    <property type="entry name" value="WH_DNA-bd_sf"/>
</dbReference>
<gene>
    <name evidence="6" type="ORF">KHM83_06785</name>
</gene>
<reference evidence="6 7" key="1">
    <citation type="submission" date="2021-05" db="EMBL/GenBank/DDBJ databases">
        <title>Fusibacter ferrireducens sp. nov., an anaerobic, sulfur- and Fe-reducing bacterium isolated from the mangrove sediment.</title>
        <authorList>
            <person name="Qiu D."/>
        </authorList>
    </citation>
    <scope>NUCLEOTIDE SEQUENCE [LARGE SCALE GENOMIC DNA]</scope>
    <source>
        <strain evidence="6 7">DSM 12116</strain>
    </source>
</reference>
<keyword evidence="7" id="KW-1185">Reference proteome</keyword>
<sequence length="307" mass="35446">MNDRQRHYILTIAQEGSITAAANKLYISQPSLSALLANVEESLSVKLFDRNSTPIVPTFAGEHFIKASKQILDIQRKLENQIDEINKNNIGRVVIGCTPQLSSILFPNLLTLFMKENPGVQLKLFEEDNETLENLMMTNSIEVALTTSYIGKNTFDHIPLFKEELILVAPMAENTDNAVRNDTQNLEQVDLSIYKEHKFVLFKPNHYLRQFTDKLFSDHGFEPDILLETDNWESCYNMAKQGLACTVLPYYPLQRIKNAPRVRLYRIKGSPFRQLNLYYQKSRNNAVLIDRVIEVTKRTVNKDIWDF</sequence>
<accession>A0ABS5PN94</accession>
<keyword evidence="2" id="KW-0805">Transcription regulation</keyword>
<feature type="domain" description="HTH lysR-type" evidence="5">
    <location>
        <begin position="1"/>
        <end position="58"/>
    </location>
</feature>
<evidence type="ECO:0000256" key="2">
    <source>
        <dbReference type="ARBA" id="ARBA00023015"/>
    </source>
</evidence>
<evidence type="ECO:0000313" key="7">
    <source>
        <dbReference type="Proteomes" id="UP000746471"/>
    </source>
</evidence>
<keyword evidence="4" id="KW-0804">Transcription</keyword>
<dbReference type="PANTHER" id="PTHR30419">
    <property type="entry name" value="HTH-TYPE TRANSCRIPTIONAL REGULATOR YBHD"/>
    <property type="match status" value="1"/>
</dbReference>
<dbReference type="SUPFAM" id="SSF46785">
    <property type="entry name" value="Winged helix' DNA-binding domain"/>
    <property type="match status" value="1"/>
</dbReference>
<proteinExistence type="inferred from homology"/>
<dbReference type="Gene3D" id="1.10.10.10">
    <property type="entry name" value="Winged helix-like DNA-binding domain superfamily/Winged helix DNA-binding domain"/>
    <property type="match status" value="1"/>
</dbReference>
<dbReference type="RefSeq" id="WP_213236227.1">
    <property type="nucleotide sequence ID" value="NZ_JAHBCL010000009.1"/>
</dbReference>
<evidence type="ECO:0000256" key="4">
    <source>
        <dbReference type="ARBA" id="ARBA00023163"/>
    </source>
</evidence>
<comment type="caution">
    <text evidence="6">The sequence shown here is derived from an EMBL/GenBank/DDBJ whole genome shotgun (WGS) entry which is preliminary data.</text>
</comment>
<dbReference type="Gene3D" id="3.40.190.290">
    <property type="match status" value="1"/>
</dbReference>
<dbReference type="InterPro" id="IPR036388">
    <property type="entry name" value="WH-like_DNA-bd_sf"/>
</dbReference>
<evidence type="ECO:0000259" key="5">
    <source>
        <dbReference type="PROSITE" id="PS50931"/>
    </source>
</evidence>
<dbReference type="Pfam" id="PF03466">
    <property type="entry name" value="LysR_substrate"/>
    <property type="match status" value="1"/>
</dbReference>